<accession>A0A0L0C5E0</accession>
<keyword evidence="3 6" id="KW-1133">Transmembrane helix</keyword>
<keyword evidence="8" id="KW-1185">Reference proteome</keyword>
<protein>
    <recommendedName>
        <fullName evidence="9">Auxin efflux carrier</fullName>
    </recommendedName>
</protein>
<keyword evidence="2 6" id="KW-0812">Transmembrane</keyword>
<dbReference type="PANTHER" id="PTHR31794:SF2">
    <property type="entry name" value="AUXIN EFFLUX TRANSPORTER FAMILY PROTEIN (EUROFUNG)"/>
    <property type="match status" value="1"/>
</dbReference>
<dbReference type="PANTHER" id="PTHR31794">
    <property type="entry name" value="AUXIN EFFLUX TRANSPORTER FAMILY PROTEIN (EUROFUNG)"/>
    <property type="match status" value="1"/>
</dbReference>
<dbReference type="GO" id="GO:0005783">
    <property type="term" value="C:endoplasmic reticulum"/>
    <property type="evidence" value="ECO:0007669"/>
    <property type="project" value="TreeGrafter"/>
</dbReference>
<dbReference type="GO" id="GO:0016020">
    <property type="term" value="C:membrane"/>
    <property type="evidence" value="ECO:0007669"/>
    <property type="project" value="UniProtKB-SubCell"/>
</dbReference>
<dbReference type="Proteomes" id="UP000037069">
    <property type="component" value="Unassembled WGS sequence"/>
</dbReference>
<sequence length="196" mass="21352">MVFTPCLVFSKIASRLSVSALIDISIIPVIFVISTLISYFCGQFASKKFGFNKRESNFVTAMAVFGNSNSVPVSLFLNLAVSLPQLQWSDIPDDNADNVASRGLMYLLIFQQLGQMIRWSWGFNTLLGPDSAYEQEDREAQLASTESGSPLLADGEAASPAPGRSFKQVSKTIIADIKSFMNPPLWAMLAAIIVAT</sequence>
<dbReference type="GO" id="GO:0055085">
    <property type="term" value="P:transmembrane transport"/>
    <property type="evidence" value="ECO:0007669"/>
    <property type="project" value="InterPro"/>
</dbReference>
<dbReference type="STRING" id="7375.A0A0L0C5E0"/>
<organism evidence="7 8">
    <name type="scientific">Lucilia cuprina</name>
    <name type="common">Green bottle fly</name>
    <name type="synonym">Australian sheep blowfly</name>
    <dbReference type="NCBI Taxonomy" id="7375"/>
    <lineage>
        <taxon>Eukaryota</taxon>
        <taxon>Metazoa</taxon>
        <taxon>Ecdysozoa</taxon>
        <taxon>Arthropoda</taxon>
        <taxon>Hexapoda</taxon>
        <taxon>Insecta</taxon>
        <taxon>Pterygota</taxon>
        <taxon>Neoptera</taxon>
        <taxon>Endopterygota</taxon>
        <taxon>Diptera</taxon>
        <taxon>Brachycera</taxon>
        <taxon>Muscomorpha</taxon>
        <taxon>Oestroidea</taxon>
        <taxon>Calliphoridae</taxon>
        <taxon>Luciliinae</taxon>
        <taxon>Lucilia</taxon>
    </lineage>
</organism>
<keyword evidence="4 6" id="KW-0472">Membrane</keyword>
<dbReference type="EMBL" id="JRES01000878">
    <property type="protein sequence ID" value="KNC27618.1"/>
    <property type="molecule type" value="Genomic_DNA"/>
</dbReference>
<feature type="transmembrane region" description="Helical" evidence="6">
    <location>
        <begin position="20"/>
        <end position="41"/>
    </location>
</feature>
<feature type="non-terminal residue" evidence="7">
    <location>
        <position position="196"/>
    </location>
</feature>
<evidence type="ECO:0008006" key="9">
    <source>
        <dbReference type="Google" id="ProtNLM"/>
    </source>
</evidence>
<name>A0A0L0C5E0_LUCCU</name>
<reference evidence="7 8" key="1">
    <citation type="journal article" date="2015" name="Nat. Commun.">
        <title>Lucilia cuprina genome unlocks parasitic fly biology to underpin future interventions.</title>
        <authorList>
            <person name="Anstead C.A."/>
            <person name="Korhonen P.K."/>
            <person name="Young N.D."/>
            <person name="Hall R.S."/>
            <person name="Jex A.R."/>
            <person name="Murali S.C."/>
            <person name="Hughes D.S."/>
            <person name="Lee S.F."/>
            <person name="Perry T."/>
            <person name="Stroehlein A.J."/>
            <person name="Ansell B.R."/>
            <person name="Breugelmans B."/>
            <person name="Hofmann A."/>
            <person name="Qu J."/>
            <person name="Dugan S."/>
            <person name="Lee S.L."/>
            <person name="Chao H."/>
            <person name="Dinh H."/>
            <person name="Han Y."/>
            <person name="Doddapaneni H.V."/>
            <person name="Worley K.C."/>
            <person name="Muzny D.M."/>
            <person name="Ioannidis P."/>
            <person name="Waterhouse R.M."/>
            <person name="Zdobnov E.M."/>
            <person name="James P.J."/>
            <person name="Bagnall N.H."/>
            <person name="Kotze A.C."/>
            <person name="Gibbs R.A."/>
            <person name="Richards S."/>
            <person name="Batterham P."/>
            <person name="Gasser R.B."/>
        </authorList>
    </citation>
    <scope>NUCLEOTIDE SEQUENCE [LARGE SCALE GENOMIC DNA]</scope>
    <source>
        <strain evidence="7 8">LS</strain>
        <tissue evidence="7">Full body</tissue>
    </source>
</reference>
<comment type="subcellular location">
    <subcellularLocation>
        <location evidence="1">Membrane</location>
        <topology evidence="1">Multi-pass membrane protein</topology>
    </subcellularLocation>
</comment>
<feature type="region of interest" description="Disordered" evidence="5">
    <location>
        <begin position="138"/>
        <end position="164"/>
    </location>
</feature>
<evidence type="ECO:0000256" key="4">
    <source>
        <dbReference type="ARBA" id="ARBA00023136"/>
    </source>
</evidence>
<evidence type="ECO:0000256" key="3">
    <source>
        <dbReference type="ARBA" id="ARBA00022989"/>
    </source>
</evidence>
<evidence type="ECO:0000256" key="5">
    <source>
        <dbReference type="SAM" id="MobiDB-lite"/>
    </source>
</evidence>
<evidence type="ECO:0000256" key="1">
    <source>
        <dbReference type="ARBA" id="ARBA00004141"/>
    </source>
</evidence>
<comment type="caution">
    <text evidence="7">The sequence shown here is derived from an EMBL/GenBank/DDBJ whole genome shotgun (WGS) entry which is preliminary data.</text>
</comment>
<evidence type="ECO:0000256" key="2">
    <source>
        <dbReference type="ARBA" id="ARBA00022692"/>
    </source>
</evidence>
<proteinExistence type="predicted"/>
<gene>
    <name evidence="7" type="ORF">FF38_03869</name>
</gene>
<evidence type="ECO:0000313" key="7">
    <source>
        <dbReference type="EMBL" id="KNC27618.1"/>
    </source>
</evidence>
<dbReference type="AlphaFoldDB" id="A0A0L0C5E0"/>
<dbReference type="Pfam" id="PF03547">
    <property type="entry name" value="Mem_trans"/>
    <property type="match status" value="1"/>
</dbReference>
<dbReference type="InterPro" id="IPR004776">
    <property type="entry name" value="Mem_transp_PIN-like"/>
</dbReference>
<evidence type="ECO:0000313" key="8">
    <source>
        <dbReference type="Proteomes" id="UP000037069"/>
    </source>
</evidence>
<evidence type="ECO:0000256" key="6">
    <source>
        <dbReference type="SAM" id="Phobius"/>
    </source>
</evidence>